<dbReference type="Proteomes" id="UP000202434">
    <property type="component" value="Segment"/>
</dbReference>
<dbReference type="InterPro" id="IPR010093">
    <property type="entry name" value="SinI_DNA-bd"/>
</dbReference>
<feature type="transmembrane region" description="Helical" evidence="1">
    <location>
        <begin position="20"/>
        <end position="41"/>
    </location>
</feature>
<evidence type="ECO:0000256" key="1">
    <source>
        <dbReference type="SAM" id="Phobius"/>
    </source>
</evidence>
<dbReference type="InterPro" id="IPR041657">
    <property type="entry name" value="HTH_17"/>
</dbReference>
<protein>
    <recommendedName>
        <fullName evidence="2">Helix-turn-helix domain-containing protein</fullName>
    </recommendedName>
</protein>
<dbReference type="EMBL" id="KR053200">
    <property type="protein sequence ID" value="AKI28693.1"/>
    <property type="molecule type" value="Genomic_DNA"/>
</dbReference>
<keyword evidence="1" id="KW-0812">Transmembrane</keyword>
<dbReference type="Pfam" id="PF12728">
    <property type="entry name" value="HTH_17"/>
    <property type="match status" value="1"/>
</dbReference>
<reference evidence="3 4" key="1">
    <citation type="journal article" date="2015" name="PLoS ONE">
        <title>Lysis to Kill: Evaluation of the Lytic Abilities, and Genomics of Nine Bacteriophages Infective for Gordonia spp. and Their Potential Use in Activated Sludge Foam Biocontrol.</title>
        <authorList>
            <person name="Dyson Z.A."/>
            <person name="Tucci J."/>
            <person name="Seviour R.J."/>
            <person name="Petrovski S."/>
        </authorList>
    </citation>
    <scope>NUCLEOTIDE SEQUENCE [LARGE SCALE GENOMIC DNA]</scope>
</reference>
<keyword evidence="1" id="KW-0472">Membrane</keyword>
<evidence type="ECO:0000313" key="4">
    <source>
        <dbReference type="Proteomes" id="UP000202434"/>
    </source>
</evidence>
<dbReference type="RefSeq" id="YP_009188419.1">
    <property type="nucleotide sequence ID" value="NC_028665.1"/>
</dbReference>
<evidence type="ECO:0000259" key="2">
    <source>
        <dbReference type="Pfam" id="PF12728"/>
    </source>
</evidence>
<accession>A0A0K0MXC0</accession>
<gene>
    <name evidence="3" type="ORF">GTE6_51</name>
</gene>
<dbReference type="KEGG" id="vg:26516835"/>
<evidence type="ECO:0000313" key="3">
    <source>
        <dbReference type="EMBL" id="AKI28693.1"/>
    </source>
</evidence>
<dbReference type="GO" id="GO:0003677">
    <property type="term" value="F:DNA binding"/>
    <property type="evidence" value="ECO:0007669"/>
    <property type="project" value="InterPro"/>
</dbReference>
<name>A0A0K0MXC0_9CAUD</name>
<dbReference type="GeneID" id="26516835"/>
<proteinExistence type="predicted"/>
<feature type="domain" description="Helix-turn-helix" evidence="2">
    <location>
        <begin position="16"/>
        <end position="60"/>
    </location>
</feature>
<sequence>MSTSQHTNRLMNYRAAAEYIGVGYSSLRALVSAGVLPVVYVTPRTPRLDRADLDAYIEQQKAAG</sequence>
<keyword evidence="1" id="KW-1133">Transmembrane helix</keyword>
<organism evidence="3 4">
    <name type="scientific">Gordonia phage GTE6</name>
    <dbReference type="NCBI Taxonomy" id="1647474"/>
    <lineage>
        <taxon>Viruses</taxon>
        <taxon>Duplodnaviria</taxon>
        <taxon>Heunggongvirae</taxon>
        <taxon>Uroviricota</taxon>
        <taxon>Caudoviricetes</taxon>
        <taxon>Stackebrandtviridae</taxon>
        <taxon>Schenleyvirinae</taxon>
        <taxon>Dexdertvirus</taxon>
        <taxon>Dexdertvirus GTE6</taxon>
    </lineage>
</organism>
<keyword evidence="4" id="KW-1185">Reference proteome</keyword>
<dbReference type="NCBIfam" id="TIGR01764">
    <property type="entry name" value="excise"/>
    <property type="match status" value="1"/>
</dbReference>